<feature type="non-terminal residue" evidence="1">
    <location>
        <position position="32"/>
    </location>
</feature>
<evidence type="ECO:0000313" key="1">
    <source>
        <dbReference type="EMBL" id="GAJ20373.1"/>
    </source>
</evidence>
<organism evidence="1">
    <name type="scientific">marine sediment metagenome</name>
    <dbReference type="NCBI Taxonomy" id="412755"/>
    <lineage>
        <taxon>unclassified sequences</taxon>
        <taxon>metagenomes</taxon>
        <taxon>ecological metagenomes</taxon>
    </lineage>
</organism>
<dbReference type="AlphaFoldDB" id="X1US94"/>
<name>X1US94_9ZZZZ</name>
<dbReference type="EMBL" id="BARW01043503">
    <property type="protein sequence ID" value="GAJ20373.1"/>
    <property type="molecule type" value="Genomic_DNA"/>
</dbReference>
<comment type="caution">
    <text evidence="1">The sequence shown here is derived from an EMBL/GenBank/DDBJ whole genome shotgun (WGS) entry which is preliminary data.</text>
</comment>
<accession>X1US94</accession>
<gene>
    <name evidence="1" type="ORF">S12H4_63662</name>
</gene>
<feature type="non-terminal residue" evidence="1">
    <location>
        <position position="1"/>
    </location>
</feature>
<reference evidence="1" key="1">
    <citation type="journal article" date="2014" name="Front. Microbiol.">
        <title>High frequency of phylogenetically diverse reductive dehalogenase-homologous genes in deep subseafloor sedimentary metagenomes.</title>
        <authorList>
            <person name="Kawai M."/>
            <person name="Futagami T."/>
            <person name="Toyoda A."/>
            <person name="Takaki Y."/>
            <person name="Nishi S."/>
            <person name="Hori S."/>
            <person name="Arai W."/>
            <person name="Tsubouchi T."/>
            <person name="Morono Y."/>
            <person name="Uchiyama I."/>
            <person name="Ito T."/>
            <person name="Fujiyama A."/>
            <person name="Inagaki F."/>
            <person name="Takami H."/>
        </authorList>
    </citation>
    <scope>NUCLEOTIDE SEQUENCE</scope>
    <source>
        <strain evidence="1">Expedition CK06-06</strain>
    </source>
</reference>
<proteinExistence type="predicted"/>
<protein>
    <submittedName>
        <fullName evidence="1">Uncharacterized protein</fullName>
    </submittedName>
</protein>
<sequence>GFIKKKKISSGLMIKLYLPDCELSEFLRIFEY</sequence>